<accession>A0A1M5ZMG4</accession>
<reference evidence="2 3" key="1">
    <citation type="submission" date="2016-11" db="EMBL/GenBank/DDBJ databases">
        <authorList>
            <person name="Jaros S."/>
            <person name="Januszkiewicz K."/>
            <person name="Wedrychowicz H."/>
        </authorList>
    </citation>
    <scope>NUCLEOTIDE SEQUENCE [LARGE SCALE GENOMIC DNA]</scope>
    <source>
        <strain evidence="2 3">CGMCC 1.10190</strain>
    </source>
</reference>
<feature type="transmembrane region" description="Helical" evidence="1">
    <location>
        <begin position="28"/>
        <end position="50"/>
    </location>
</feature>
<dbReference type="RefSeq" id="WP_143161090.1">
    <property type="nucleotide sequence ID" value="NZ_FQXE01000016.1"/>
</dbReference>
<evidence type="ECO:0000313" key="3">
    <source>
        <dbReference type="Proteomes" id="UP000184226"/>
    </source>
</evidence>
<dbReference type="AlphaFoldDB" id="A0A1M5ZMG4"/>
<dbReference type="EMBL" id="FQXE01000016">
    <property type="protein sequence ID" value="SHI25364.1"/>
    <property type="molecule type" value="Genomic_DNA"/>
</dbReference>
<protein>
    <submittedName>
        <fullName evidence="2">Uncharacterized protein</fullName>
    </submittedName>
</protein>
<evidence type="ECO:0000256" key="1">
    <source>
        <dbReference type="SAM" id="Phobius"/>
    </source>
</evidence>
<gene>
    <name evidence="2" type="ORF">SAMN04488135_11627</name>
</gene>
<organism evidence="2 3">
    <name type="scientific">Pollutimonas bauzanensis</name>
    <dbReference type="NCBI Taxonomy" id="658167"/>
    <lineage>
        <taxon>Bacteria</taxon>
        <taxon>Pseudomonadati</taxon>
        <taxon>Pseudomonadota</taxon>
        <taxon>Betaproteobacteria</taxon>
        <taxon>Burkholderiales</taxon>
        <taxon>Alcaligenaceae</taxon>
        <taxon>Pollutimonas</taxon>
    </lineage>
</organism>
<evidence type="ECO:0000313" key="2">
    <source>
        <dbReference type="EMBL" id="SHI25364.1"/>
    </source>
</evidence>
<sequence>MNSIRPDLPARRAASPLPQHDIAHEVGAVLRALIVIFAILLIAVLACAAIEPFADWTRHNAFWISGA</sequence>
<keyword evidence="1" id="KW-0472">Membrane</keyword>
<keyword evidence="3" id="KW-1185">Reference proteome</keyword>
<keyword evidence="1" id="KW-1133">Transmembrane helix</keyword>
<keyword evidence="1" id="KW-0812">Transmembrane</keyword>
<dbReference type="Proteomes" id="UP000184226">
    <property type="component" value="Unassembled WGS sequence"/>
</dbReference>
<proteinExistence type="predicted"/>
<name>A0A1M5ZMG4_9BURK</name>